<sequence length="72" mass="8344">MQSGMGLQYMSLGLLLFMVVSNVLCDDERTVGWNKANGLWGKRSVPQELEIYNQQKRPVENWSKLNTLWGKR</sequence>
<evidence type="ECO:0000256" key="1">
    <source>
        <dbReference type="SAM" id="SignalP"/>
    </source>
</evidence>
<accession>A0A1I7XRX1</accession>
<keyword evidence="1" id="KW-0732">Signal</keyword>
<dbReference type="AlphaFoldDB" id="A0A1I7XRX1"/>
<dbReference type="WBParaSite" id="Hba_20080">
    <property type="protein sequence ID" value="Hba_20080"/>
    <property type="gene ID" value="Hba_20080"/>
</dbReference>
<organism evidence="2 3">
    <name type="scientific">Heterorhabditis bacteriophora</name>
    <name type="common">Entomopathogenic nematode worm</name>
    <dbReference type="NCBI Taxonomy" id="37862"/>
    <lineage>
        <taxon>Eukaryota</taxon>
        <taxon>Metazoa</taxon>
        <taxon>Ecdysozoa</taxon>
        <taxon>Nematoda</taxon>
        <taxon>Chromadorea</taxon>
        <taxon>Rhabditida</taxon>
        <taxon>Rhabditina</taxon>
        <taxon>Rhabditomorpha</taxon>
        <taxon>Strongyloidea</taxon>
        <taxon>Heterorhabditidae</taxon>
        <taxon>Heterorhabditis</taxon>
    </lineage>
</organism>
<keyword evidence="2" id="KW-1185">Reference proteome</keyword>
<reference evidence="3" key="1">
    <citation type="submission" date="2016-11" db="UniProtKB">
        <authorList>
            <consortium name="WormBaseParasite"/>
        </authorList>
    </citation>
    <scope>IDENTIFICATION</scope>
</reference>
<proteinExistence type="predicted"/>
<feature type="signal peptide" evidence="1">
    <location>
        <begin position="1"/>
        <end position="25"/>
    </location>
</feature>
<evidence type="ECO:0000313" key="2">
    <source>
        <dbReference type="Proteomes" id="UP000095283"/>
    </source>
</evidence>
<feature type="chain" id="PRO_5009311423" evidence="1">
    <location>
        <begin position="26"/>
        <end position="72"/>
    </location>
</feature>
<dbReference type="Proteomes" id="UP000095283">
    <property type="component" value="Unplaced"/>
</dbReference>
<evidence type="ECO:0000313" key="3">
    <source>
        <dbReference type="WBParaSite" id="Hba_20080"/>
    </source>
</evidence>
<name>A0A1I7XRX1_HETBA</name>
<protein>
    <submittedName>
        <fullName evidence="3">Uncharacterized protein</fullName>
    </submittedName>
</protein>